<evidence type="ECO:0000259" key="3">
    <source>
        <dbReference type="PROSITE" id="PS50097"/>
    </source>
</evidence>
<protein>
    <submittedName>
        <fullName evidence="4">Btb (Poz) domain-containing 2a-related</fullName>
    </submittedName>
</protein>
<gene>
    <name evidence="4" type="ORF">M0812_27988</name>
</gene>
<dbReference type="EMBL" id="JANTQA010000070">
    <property type="protein sequence ID" value="KAJ3425543.1"/>
    <property type="molecule type" value="Genomic_DNA"/>
</dbReference>
<dbReference type="PROSITE" id="PS50097">
    <property type="entry name" value="BTB"/>
    <property type="match status" value="1"/>
</dbReference>
<dbReference type="AlphaFoldDB" id="A0AAV7Y6Y0"/>
<evidence type="ECO:0000256" key="1">
    <source>
        <dbReference type="SAM" id="Coils"/>
    </source>
</evidence>
<dbReference type="Gene3D" id="3.30.710.10">
    <property type="entry name" value="Potassium Channel Kv1.1, Chain A"/>
    <property type="match status" value="1"/>
</dbReference>
<reference evidence="4" key="1">
    <citation type="submission" date="2022-08" db="EMBL/GenBank/DDBJ databases">
        <title>Novel sulphate-reducing endosymbionts in the free-living metamonad Anaeramoeba.</title>
        <authorList>
            <person name="Jerlstrom-Hultqvist J."/>
            <person name="Cepicka I."/>
            <person name="Gallot-Lavallee L."/>
            <person name="Salas-Leiva D."/>
            <person name="Curtis B.A."/>
            <person name="Zahonova K."/>
            <person name="Pipaliya S."/>
            <person name="Dacks J."/>
            <person name="Roger A.J."/>
        </authorList>
    </citation>
    <scope>NUCLEOTIDE SEQUENCE</scope>
    <source>
        <strain evidence="4">Busselton2</strain>
    </source>
</reference>
<evidence type="ECO:0000256" key="2">
    <source>
        <dbReference type="SAM" id="MobiDB-lite"/>
    </source>
</evidence>
<dbReference type="SMART" id="SM00225">
    <property type="entry name" value="BTB"/>
    <property type="match status" value="1"/>
</dbReference>
<dbReference type="InterPro" id="IPR051481">
    <property type="entry name" value="BTB-POZ/Galectin-3-binding"/>
</dbReference>
<feature type="compositionally biased region" description="Low complexity" evidence="2">
    <location>
        <begin position="340"/>
        <end position="356"/>
    </location>
</feature>
<comment type="caution">
    <text evidence="4">The sequence shown here is derived from an EMBL/GenBank/DDBJ whole genome shotgun (WGS) entry which is preliminary data.</text>
</comment>
<dbReference type="SUPFAM" id="SSF52317">
    <property type="entry name" value="Class I glutamine amidotransferase-like"/>
    <property type="match status" value="1"/>
</dbReference>
<feature type="region of interest" description="Disordered" evidence="2">
    <location>
        <begin position="337"/>
        <end position="695"/>
    </location>
</feature>
<dbReference type="Pfam" id="PF00651">
    <property type="entry name" value="BTB"/>
    <property type="match status" value="1"/>
</dbReference>
<sequence length="957" mass="110277">MKGIYLRNFGEIIKPLQGSQLLSDVVFYVGKQEQEFYGHRFLFALTSDFWRKKLYPFGWRTSQQVLLKFRIPDFSPSVFQCGIDFVYQRRVHVTTDNVEGILRFASFFEMEDLILLCLKFVIPKLNLHNALECLDKMLQYDNEFLQGEIMCHIEENSRQYLSQKFCFNKLKEDTVRMILQSKKIEINEIGLFRRLLERAKNLVKIKNSNQVNQKLSNPKQLRDEIKNLIPLINLDLIGPSGLMEIHQTGVIDPIELFKILIKHEQRLLIEEEKRNEQLQAKNELLKKEIEEKNESNQSLQLNYEYDGFYSESSSDYPSDVEIIPIGEIEEFQNTPTFILNNSNNNNSSSSSSSSNSPIETINGNNKETYNNINLSKHQADNSPNQKNRSSRELFPRNNNEDNSIAQSTNSKKNQIQFEVKKEKEKEGETMNNGERGKEIHSYNDNKMKIENVNNKSNKKNANKKKYQKNVYIDESESNDEESENYNFSQQNENEMEREKERNLEREQNPIRSKKNKPHEHDKTKLTLRNKKKVGKRNGVKAGGKERESNSYSGKKSDLEPQPNSSSDSDLDLDLESVPEIKKKPKSKKKKSDLEYHSEFIPVPNHVSESKTESESESELESGTQSESISDYNPLSKGKKRKTPLQQGKPKGKKSNKQSLGDQGLESKGGENGTGKEKINHPITRRSQIRKRELYTSENKRGNSKIYLTKVLLLTSEQQNACINDIKKSICLNQQNLKLDLINSHTPTYQEINSYDCIFVYTGINTPFNSPELIGDVLSKFVDDGGGVVICSYRALENDEENNHQSEIMGKFATNYLPFEKGALATKETHKLGELHMPKHPILENVKSFSGGTFSYRIQTQMIKLDTKNSKQTEQENSHLNNQQILLIASWDDGNPLIALRKNSPEHGIVIALNLYPISNKHSRPKKNKFWDSKTDGKRIISNSILFVSRENNIKLKN</sequence>
<feature type="domain" description="BTB" evidence="3">
    <location>
        <begin position="23"/>
        <end position="95"/>
    </location>
</feature>
<feature type="compositionally biased region" description="Polar residues" evidence="2">
    <location>
        <begin position="396"/>
        <end position="416"/>
    </location>
</feature>
<accession>A0AAV7Y6Y0</accession>
<organism evidence="4 5">
    <name type="scientific">Anaeramoeba flamelloides</name>
    <dbReference type="NCBI Taxonomy" id="1746091"/>
    <lineage>
        <taxon>Eukaryota</taxon>
        <taxon>Metamonada</taxon>
        <taxon>Anaeramoebidae</taxon>
        <taxon>Anaeramoeba</taxon>
    </lineage>
</organism>
<feature type="coiled-coil region" evidence="1">
    <location>
        <begin position="261"/>
        <end position="302"/>
    </location>
</feature>
<dbReference type="InterPro" id="IPR000210">
    <property type="entry name" value="BTB/POZ_dom"/>
</dbReference>
<dbReference type="InterPro" id="IPR029062">
    <property type="entry name" value="Class_I_gatase-like"/>
</dbReference>
<feature type="compositionally biased region" description="Basic residues" evidence="2">
    <location>
        <begin position="525"/>
        <end position="538"/>
    </location>
</feature>
<feature type="compositionally biased region" description="Polar residues" evidence="2">
    <location>
        <begin position="357"/>
        <end position="387"/>
    </location>
</feature>
<feature type="compositionally biased region" description="Basic and acidic residues" evidence="2">
    <location>
        <begin position="418"/>
        <end position="449"/>
    </location>
</feature>
<name>A0AAV7Y6Y0_9EUKA</name>
<feature type="compositionally biased region" description="Basic and acidic residues" evidence="2">
    <location>
        <begin position="542"/>
        <end position="558"/>
    </location>
</feature>
<feature type="compositionally biased region" description="Basic and acidic residues" evidence="2">
    <location>
        <begin position="494"/>
        <end position="508"/>
    </location>
</feature>
<dbReference type="PANTHER" id="PTHR24410:SF23">
    <property type="entry name" value="BTB DOMAIN-CONTAINING PROTEIN-RELATED"/>
    <property type="match status" value="1"/>
</dbReference>
<dbReference type="InterPro" id="IPR011333">
    <property type="entry name" value="SKP1/BTB/POZ_sf"/>
</dbReference>
<dbReference type="PANTHER" id="PTHR24410">
    <property type="entry name" value="HL07962P-RELATED"/>
    <property type="match status" value="1"/>
</dbReference>
<proteinExistence type="predicted"/>
<feature type="compositionally biased region" description="Acidic residues" evidence="2">
    <location>
        <begin position="473"/>
        <end position="483"/>
    </location>
</feature>
<dbReference type="SUPFAM" id="SSF54695">
    <property type="entry name" value="POZ domain"/>
    <property type="match status" value="1"/>
</dbReference>
<dbReference type="Proteomes" id="UP001146793">
    <property type="component" value="Unassembled WGS sequence"/>
</dbReference>
<evidence type="ECO:0000313" key="5">
    <source>
        <dbReference type="Proteomes" id="UP001146793"/>
    </source>
</evidence>
<keyword evidence="1" id="KW-0175">Coiled coil</keyword>
<feature type="compositionally biased region" description="Basic residues" evidence="2">
    <location>
        <begin position="456"/>
        <end position="467"/>
    </location>
</feature>
<evidence type="ECO:0000313" key="4">
    <source>
        <dbReference type="EMBL" id="KAJ3425543.1"/>
    </source>
</evidence>